<evidence type="ECO:0000313" key="3">
    <source>
        <dbReference type="Proteomes" id="UP001149079"/>
    </source>
</evidence>
<organism evidence="2 3">
    <name type="scientific">Penicillium bovifimosum</name>
    <dbReference type="NCBI Taxonomy" id="126998"/>
    <lineage>
        <taxon>Eukaryota</taxon>
        <taxon>Fungi</taxon>
        <taxon>Dikarya</taxon>
        <taxon>Ascomycota</taxon>
        <taxon>Pezizomycotina</taxon>
        <taxon>Eurotiomycetes</taxon>
        <taxon>Eurotiomycetidae</taxon>
        <taxon>Eurotiales</taxon>
        <taxon>Aspergillaceae</taxon>
        <taxon>Penicillium</taxon>
    </lineage>
</organism>
<protein>
    <submittedName>
        <fullName evidence="2">Uncharacterized protein</fullName>
    </submittedName>
</protein>
<evidence type="ECO:0000256" key="1">
    <source>
        <dbReference type="SAM" id="Coils"/>
    </source>
</evidence>
<dbReference type="RefSeq" id="XP_056518837.1">
    <property type="nucleotide sequence ID" value="XM_056669007.1"/>
</dbReference>
<sequence length="129" mass="14658">MGFLRKRPAPPSQTQTTVFFRVRLGDPSVTYGQHDAYVRYCQNVYIDRCSLTKLFLAEHALRELTQREERLHHKVMALQKAVAIGSDVRSDATNLEDAQTQLETARAQYPGKAQALFQAEYMLPSSLKA</sequence>
<reference evidence="2" key="1">
    <citation type="submission" date="2022-11" db="EMBL/GenBank/DDBJ databases">
        <authorList>
            <person name="Petersen C."/>
        </authorList>
    </citation>
    <scope>NUCLEOTIDE SEQUENCE</scope>
    <source>
        <strain evidence="2">IBT 22155</strain>
    </source>
</reference>
<proteinExistence type="predicted"/>
<dbReference type="EMBL" id="JAPQKL010000006">
    <property type="protein sequence ID" value="KAJ5124438.1"/>
    <property type="molecule type" value="Genomic_DNA"/>
</dbReference>
<feature type="coiled-coil region" evidence="1">
    <location>
        <begin position="61"/>
        <end position="108"/>
    </location>
</feature>
<reference evidence="2" key="2">
    <citation type="journal article" date="2023" name="IMA Fungus">
        <title>Comparative genomic study of the Penicillium genus elucidates a diverse pangenome and 15 lateral gene transfer events.</title>
        <authorList>
            <person name="Petersen C."/>
            <person name="Sorensen T."/>
            <person name="Nielsen M.R."/>
            <person name="Sondergaard T.E."/>
            <person name="Sorensen J.L."/>
            <person name="Fitzpatrick D.A."/>
            <person name="Frisvad J.C."/>
            <person name="Nielsen K.L."/>
        </authorList>
    </citation>
    <scope>NUCLEOTIDE SEQUENCE</scope>
    <source>
        <strain evidence="2">IBT 22155</strain>
    </source>
</reference>
<keyword evidence="1" id="KW-0175">Coiled coil</keyword>
<gene>
    <name evidence="2" type="ORF">N7515_008263</name>
</gene>
<accession>A0A9W9GMY2</accession>
<comment type="caution">
    <text evidence="2">The sequence shown here is derived from an EMBL/GenBank/DDBJ whole genome shotgun (WGS) entry which is preliminary data.</text>
</comment>
<dbReference type="OrthoDB" id="4336792at2759"/>
<dbReference type="GeneID" id="81408177"/>
<evidence type="ECO:0000313" key="2">
    <source>
        <dbReference type="EMBL" id="KAJ5124438.1"/>
    </source>
</evidence>
<keyword evidence="3" id="KW-1185">Reference proteome</keyword>
<dbReference type="AlphaFoldDB" id="A0A9W9GMY2"/>
<name>A0A9W9GMY2_9EURO</name>
<dbReference type="Proteomes" id="UP001149079">
    <property type="component" value="Unassembled WGS sequence"/>
</dbReference>